<dbReference type="EMBL" id="JAWDGP010005297">
    <property type="protein sequence ID" value="KAK3758141.1"/>
    <property type="molecule type" value="Genomic_DNA"/>
</dbReference>
<keyword evidence="2 5" id="KW-0812">Transmembrane</keyword>
<keyword evidence="3 5" id="KW-1133">Transmembrane helix</keyword>
<evidence type="ECO:0000259" key="6">
    <source>
        <dbReference type="PROSITE" id="PS50262"/>
    </source>
</evidence>
<evidence type="ECO:0000256" key="5">
    <source>
        <dbReference type="SAM" id="Phobius"/>
    </source>
</evidence>
<gene>
    <name evidence="7" type="ORF">RRG08_060798</name>
</gene>
<dbReference type="AlphaFoldDB" id="A0AAE0YX37"/>
<feature type="transmembrane region" description="Helical" evidence="5">
    <location>
        <begin position="104"/>
        <end position="132"/>
    </location>
</feature>
<dbReference type="InterPro" id="IPR052954">
    <property type="entry name" value="GPCR-Ligand_Int"/>
</dbReference>
<keyword evidence="4 5" id="KW-0472">Membrane</keyword>
<evidence type="ECO:0000256" key="3">
    <source>
        <dbReference type="ARBA" id="ARBA00022989"/>
    </source>
</evidence>
<proteinExistence type="predicted"/>
<feature type="transmembrane region" description="Helical" evidence="5">
    <location>
        <begin position="28"/>
        <end position="54"/>
    </location>
</feature>
<dbReference type="GO" id="GO:0016020">
    <property type="term" value="C:membrane"/>
    <property type="evidence" value="ECO:0007669"/>
    <property type="project" value="UniProtKB-SubCell"/>
</dbReference>
<feature type="transmembrane region" description="Helical" evidence="5">
    <location>
        <begin position="152"/>
        <end position="169"/>
    </location>
</feature>
<dbReference type="SUPFAM" id="SSF81321">
    <property type="entry name" value="Family A G protein-coupled receptor-like"/>
    <property type="match status" value="1"/>
</dbReference>
<keyword evidence="8" id="KW-1185">Reference proteome</keyword>
<feature type="domain" description="G-protein coupled receptors family 1 profile" evidence="6">
    <location>
        <begin position="45"/>
        <end position="298"/>
    </location>
</feature>
<dbReference type="Proteomes" id="UP001283361">
    <property type="component" value="Unassembled WGS sequence"/>
</dbReference>
<dbReference type="InterPro" id="IPR017452">
    <property type="entry name" value="GPCR_Rhodpsn_7TM"/>
</dbReference>
<name>A0AAE0YX37_9GAST</name>
<dbReference type="PANTHER" id="PTHR46641:SF2">
    <property type="entry name" value="FMRFAMIDE RECEPTOR"/>
    <property type="match status" value="1"/>
</dbReference>
<feature type="transmembrane region" description="Helical" evidence="5">
    <location>
        <begin position="274"/>
        <end position="298"/>
    </location>
</feature>
<evidence type="ECO:0000256" key="4">
    <source>
        <dbReference type="ARBA" id="ARBA00023136"/>
    </source>
</evidence>
<comment type="caution">
    <text evidence="7">The sequence shown here is derived from an EMBL/GenBank/DDBJ whole genome shotgun (WGS) entry which is preliminary data.</text>
</comment>
<dbReference type="PROSITE" id="PS50262">
    <property type="entry name" value="G_PROTEIN_RECEP_F1_2"/>
    <property type="match status" value="1"/>
</dbReference>
<evidence type="ECO:0000256" key="1">
    <source>
        <dbReference type="ARBA" id="ARBA00004370"/>
    </source>
</evidence>
<evidence type="ECO:0000313" key="8">
    <source>
        <dbReference type="Proteomes" id="UP001283361"/>
    </source>
</evidence>
<dbReference type="CDD" id="cd00637">
    <property type="entry name" value="7tm_classA_rhodopsin-like"/>
    <property type="match status" value="1"/>
</dbReference>
<feature type="transmembrane region" description="Helical" evidence="5">
    <location>
        <begin position="207"/>
        <end position="227"/>
    </location>
</feature>
<organism evidence="7 8">
    <name type="scientific">Elysia crispata</name>
    <name type="common">lettuce slug</name>
    <dbReference type="NCBI Taxonomy" id="231223"/>
    <lineage>
        <taxon>Eukaryota</taxon>
        <taxon>Metazoa</taxon>
        <taxon>Spiralia</taxon>
        <taxon>Lophotrochozoa</taxon>
        <taxon>Mollusca</taxon>
        <taxon>Gastropoda</taxon>
        <taxon>Heterobranchia</taxon>
        <taxon>Euthyneura</taxon>
        <taxon>Panpulmonata</taxon>
        <taxon>Sacoglossa</taxon>
        <taxon>Placobranchoidea</taxon>
        <taxon>Plakobranchidae</taxon>
        <taxon>Elysia</taxon>
    </lineage>
</organism>
<evidence type="ECO:0000313" key="7">
    <source>
        <dbReference type="EMBL" id="KAK3758141.1"/>
    </source>
</evidence>
<reference evidence="7" key="1">
    <citation type="journal article" date="2023" name="G3 (Bethesda)">
        <title>A reference genome for the long-term kleptoplast-retaining sea slug Elysia crispata morphotype clarki.</title>
        <authorList>
            <person name="Eastman K.E."/>
            <person name="Pendleton A.L."/>
            <person name="Shaikh M.A."/>
            <person name="Suttiyut T."/>
            <person name="Ogas R."/>
            <person name="Tomko P."/>
            <person name="Gavelis G."/>
            <person name="Widhalm J.R."/>
            <person name="Wisecaver J.H."/>
        </authorList>
    </citation>
    <scope>NUCLEOTIDE SEQUENCE</scope>
    <source>
        <strain evidence="7">ECLA1</strain>
    </source>
</reference>
<evidence type="ECO:0000256" key="2">
    <source>
        <dbReference type="ARBA" id="ARBA00022692"/>
    </source>
</evidence>
<protein>
    <recommendedName>
        <fullName evidence="6">G-protein coupled receptors family 1 profile domain-containing protein</fullName>
    </recommendedName>
</protein>
<comment type="subcellular location">
    <subcellularLocation>
        <location evidence="1">Membrane</location>
    </subcellularLocation>
</comment>
<sequence length="562" mass="63533">MREDNSCSTAADSVQDTISPMTLWLTAVIVRVGLNLPLSLWTVATNVINLIVFWRMGVQKSALEPLLILSAADGMTGLLGSFAGVCSILKYFGEPYLVRSGTTMYVLLLVATTVANLTALVTTVSLMVARCVSVTKPFHFRSLVSARRQRRFILAFVCVLLAKLGFGFSHSHLDLQRDPATNRSQLVLIFSPEYIDRIKFADLYRCVTFFVGFVVINVCLIALVIALKRAMTFRRKALYPGSGEIPQGRGHESQSTASRAWPVGSKMSRNEVQVVKIAVTVACVFTVCALPPLVLSLLRQLVPGLTNLPGHHRFDNIEQLGGHHRFDNIEQFGGHHRFDNIEQLGERYRLDNIEQLGGHHRFDNIEQLGGHHRFDNMEQLGGHHRFDNIEQLGGHHRFDNIEQLGGHHRFDNIEQLGGHHRFDNIEQLGGHHRFDNIEQLGGHHRFDNIEQLGGHHRFDNIEQLGGHHRFDNIGQPGGHHRFDNIEQLGGYHRFDNIGQPGGHHRFDNIEQLGGHHRFDNIEQLGGHHRFDNIEQLRGNHRTDNMEQFVGQHQVDSMEQLRG</sequence>
<dbReference type="Gene3D" id="1.20.1070.10">
    <property type="entry name" value="Rhodopsin 7-helix transmembrane proteins"/>
    <property type="match status" value="1"/>
</dbReference>
<feature type="transmembrane region" description="Helical" evidence="5">
    <location>
        <begin position="66"/>
        <end position="92"/>
    </location>
</feature>
<dbReference type="PANTHER" id="PTHR46641">
    <property type="entry name" value="FMRFAMIDE RECEPTOR-RELATED"/>
    <property type="match status" value="1"/>
</dbReference>
<accession>A0AAE0YX37</accession>